<proteinExistence type="predicted"/>
<evidence type="ECO:0000313" key="1">
    <source>
        <dbReference type="EMBL" id="QJA92570.1"/>
    </source>
</evidence>
<dbReference type="EMBL" id="MT143078">
    <property type="protein sequence ID" value="QJA92570.1"/>
    <property type="molecule type" value="Genomic_DNA"/>
</dbReference>
<sequence>MVLTAKGLKQKGAWNMSEALTRTQKQLKEMVHSEAVQQRLQECMGKRANQFATSMLSLVAQDKMLAESEPATILQSAMTAATLDLPIQKDLGFAWIIAYRDNKNNRTVAQFQMGYKGYIQLAMRTGQYALMNAEPVPQSAYKGRDEFGEPVIDWNEIDSGGDVGGYAFVFRLVNGFTKKTYWPMVKVQAHAKRFSQSFRGGYGPWRDDFDAMALKTVVKNTLSKWGMLSVEMQQAFASDQTSGDEYIDNPRDDNETIDVNPVSAKLAKNNAAKTADTQTAPEAAETKEAAMPHPAVMAETIGVPLAVLKEYAIAHGMTVTSFTGVSRENREAMLADPVATKAAINAWMDAQNQG</sequence>
<name>A0A6M3LCX4_9ZZZZ</name>
<dbReference type="NCBIfam" id="TIGR00616">
    <property type="entry name" value="rect"/>
    <property type="match status" value="1"/>
</dbReference>
<organism evidence="1">
    <name type="scientific">viral metagenome</name>
    <dbReference type="NCBI Taxonomy" id="1070528"/>
    <lineage>
        <taxon>unclassified sequences</taxon>
        <taxon>metagenomes</taxon>
        <taxon>organismal metagenomes</taxon>
    </lineage>
</organism>
<gene>
    <name evidence="1" type="ORF">MM415B04575_0002</name>
</gene>
<dbReference type="AlphaFoldDB" id="A0A6M3LCX4"/>
<protein>
    <submittedName>
        <fullName evidence="1">Putative DNA recombination protein</fullName>
    </submittedName>
</protein>
<dbReference type="Pfam" id="PF03837">
    <property type="entry name" value="RecT"/>
    <property type="match status" value="1"/>
</dbReference>
<accession>A0A6M3LCX4</accession>
<reference evidence="1" key="1">
    <citation type="submission" date="2020-03" db="EMBL/GenBank/DDBJ databases">
        <title>The deep terrestrial virosphere.</title>
        <authorList>
            <person name="Holmfeldt K."/>
            <person name="Nilsson E."/>
            <person name="Simone D."/>
            <person name="Lopez-Fernandez M."/>
            <person name="Wu X."/>
            <person name="de Brujin I."/>
            <person name="Lundin D."/>
            <person name="Andersson A."/>
            <person name="Bertilsson S."/>
            <person name="Dopson M."/>
        </authorList>
    </citation>
    <scope>NUCLEOTIDE SEQUENCE</scope>
    <source>
        <strain evidence="1">MM415B04575</strain>
    </source>
</reference>
<dbReference type="InterPro" id="IPR018330">
    <property type="entry name" value="RecT_fam"/>
</dbReference>
<dbReference type="InterPro" id="IPR004590">
    <property type="entry name" value="ssDNA_annealing_RecT"/>
</dbReference>
<dbReference type="GO" id="GO:0003677">
    <property type="term" value="F:DNA binding"/>
    <property type="evidence" value="ECO:0007669"/>
    <property type="project" value="InterPro"/>
</dbReference>
<dbReference type="GO" id="GO:0006259">
    <property type="term" value="P:DNA metabolic process"/>
    <property type="evidence" value="ECO:0007669"/>
    <property type="project" value="InterPro"/>
</dbReference>